<organism evidence="2 3">
    <name type="scientific">Coccomyxa subellipsoidea (strain C-169)</name>
    <name type="common">Green microalga</name>
    <dbReference type="NCBI Taxonomy" id="574566"/>
    <lineage>
        <taxon>Eukaryota</taxon>
        <taxon>Viridiplantae</taxon>
        <taxon>Chlorophyta</taxon>
        <taxon>core chlorophytes</taxon>
        <taxon>Trebouxiophyceae</taxon>
        <taxon>Trebouxiophyceae incertae sedis</taxon>
        <taxon>Coccomyxaceae</taxon>
        <taxon>Coccomyxa</taxon>
        <taxon>Coccomyxa subellipsoidea</taxon>
    </lineage>
</organism>
<dbReference type="InterPro" id="IPR000866">
    <property type="entry name" value="AhpC/TSA"/>
</dbReference>
<dbReference type="InterPro" id="IPR047262">
    <property type="entry name" value="PRX-like1"/>
</dbReference>
<dbReference type="Pfam" id="PF00578">
    <property type="entry name" value="AhpC-TSA"/>
    <property type="match status" value="1"/>
</dbReference>
<gene>
    <name evidence="2" type="ORF">COCSUDRAFT_16460</name>
</gene>
<dbReference type="EMBL" id="AGSI01000010">
    <property type="protein sequence ID" value="EIE22434.1"/>
    <property type="molecule type" value="Genomic_DNA"/>
</dbReference>
<dbReference type="CDD" id="cd02969">
    <property type="entry name" value="PRX_like1"/>
    <property type="match status" value="1"/>
</dbReference>
<evidence type="ECO:0000313" key="3">
    <source>
        <dbReference type="Proteomes" id="UP000007264"/>
    </source>
</evidence>
<protein>
    <submittedName>
        <fullName evidence="2">Alkyl hydroperoxide reductase/ thiol specific antioxidant/ Mal allergen</fullName>
    </submittedName>
</protein>
<dbReference type="Gene3D" id="3.40.30.10">
    <property type="entry name" value="Glutaredoxin"/>
    <property type="match status" value="1"/>
</dbReference>
<evidence type="ECO:0000313" key="2">
    <source>
        <dbReference type="EMBL" id="EIE22434.1"/>
    </source>
</evidence>
<proteinExistence type="predicted"/>
<dbReference type="PROSITE" id="PS51352">
    <property type="entry name" value="THIOREDOXIN_2"/>
    <property type="match status" value="1"/>
</dbReference>
<dbReference type="SUPFAM" id="SSF52833">
    <property type="entry name" value="Thioredoxin-like"/>
    <property type="match status" value="1"/>
</dbReference>
<accession>I0YVL5</accession>
<comment type="caution">
    <text evidence="2">The sequence shown here is derived from an EMBL/GenBank/DDBJ whole genome shotgun (WGS) entry which is preliminary data.</text>
</comment>
<dbReference type="eggNOG" id="ENOG502QQ4U">
    <property type="taxonomic scope" value="Eukaryota"/>
</dbReference>
<dbReference type="GO" id="GO:0016491">
    <property type="term" value="F:oxidoreductase activity"/>
    <property type="evidence" value="ECO:0007669"/>
    <property type="project" value="InterPro"/>
</dbReference>
<dbReference type="AlphaFoldDB" id="I0YVL5"/>
<dbReference type="KEGG" id="csl:COCSUDRAFT_16460"/>
<dbReference type="OrthoDB" id="1308at2759"/>
<reference evidence="2 3" key="1">
    <citation type="journal article" date="2012" name="Genome Biol.">
        <title>The genome of the polar eukaryotic microalga coccomyxa subellipsoidea reveals traits of cold adaptation.</title>
        <authorList>
            <person name="Blanc G."/>
            <person name="Agarkova I."/>
            <person name="Grimwood J."/>
            <person name="Kuo A."/>
            <person name="Brueggeman A."/>
            <person name="Dunigan D."/>
            <person name="Gurnon J."/>
            <person name="Ladunga I."/>
            <person name="Lindquist E."/>
            <person name="Lucas S."/>
            <person name="Pangilinan J."/>
            <person name="Proschold T."/>
            <person name="Salamov A."/>
            <person name="Schmutz J."/>
            <person name="Weeks D."/>
            <person name="Yamada T."/>
            <person name="Claverie J.M."/>
            <person name="Grigoriev I."/>
            <person name="Van Etten J."/>
            <person name="Lomsadze A."/>
            <person name="Borodovsky M."/>
        </authorList>
    </citation>
    <scope>NUCLEOTIDE SEQUENCE [LARGE SCALE GENOMIC DNA]</scope>
    <source>
        <strain evidence="2 3">C-169</strain>
    </source>
</reference>
<dbReference type="Proteomes" id="UP000007264">
    <property type="component" value="Unassembled WGS sequence"/>
</dbReference>
<dbReference type="PANTHER" id="PTHR43640">
    <property type="entry name" value="OS07G0260300 PROTEIN"/>
    <property type="match status" value="1"/>
</dbReference>
<dbReference type="InterPro" id="IPR013766">
    <property type="entry name" value="Thioredoxin_domain"/>
</dbReference>
<dbReference type="PANTHER" id="PTHR43640:SF1">
    <property type="entry name" value="THIOREDOXIN-DEPENDENT PEROXIREDOXIN"/>
    <property type="match status" value="1"/>
</dbReference>
<evidence type="ECO:0000259" key="1">
    <source>
        <dbReference type="PROSITE" id="PS51352"/>
    </source>
</evidence>
<dbReference type="InterPro" id="IPR036249">
    <property type="entry name" value="Thioredoxin-like_sf"/>
</dbReference>
<dbReference type="GeneID" id="17040420"/>
<sequence length="187" mass="20683">MVLTESKTLEVGTKAPAFTLPEPLTTNQISLYNLAEGAPALLVMFICNHCPFVVLLKEKIVEVCKEYMDQGVAVVAISSNSIKTHPQDGPQRMADDAKNLGYPFPYLYDETQDVAKQYKAACTPEFYVFDSNRELAYHGQFDDARPGKGLPVTGNDLRAALDDVLAGRPVQRPVKPSIGCNIKWHPR</sequence>
<keyword evidence="3" id="KW-1185">Reference proteome</keyword>
<dbReference type="RefSeq" id="XP_005646978.1">
    <property type="nucleotide sequence ID" value="XM_005646921.1"/>
</dbReference>
<dbReference type="STRING" id="574566.I0YVL5"/>
<dbReference type="GO" id="GO:0016209">
    <property type="term" value="F:antioxidant activity"/>
    <property type="evidence" value="ECO:0007669"/>
    <property type="project" value="InterPro"/>
</dbReference>
<feature type="domain" description="Thioredoxin" evidence="1">
    <location>
        <begin position="9"/>
        <end position="166"/>
    </location>
</feature>
<name>I0YVL5_COCSC</name>